<comment type="caution">
    <text evidence="4">The sequence shown here is derived from an EMBL/GenBank/DDBJ whole genome shotgun (WGS) entry which is preliminary data.</text>
</comment>
<dbReference type="EMBL" id="JAPWTK010000131">
    <property type="protein sequence ID" value="KAJ8948764.1"/>
    <property type="molecule type" value="Genomic_DNA"/>
</dbReference>
<evidence type="ECO:0000256" key="1">
    <source>
        <dbReference type="SAM" id="MobiDB-lite"/>
    </source>
</evidence>
<name>A0AAV8YD06_9CUCU</name>
<feature type="domain" description="CCZ1/INTU/HPS4 third Longin" evidence="3">
    <location>
        <begin position="718"/>
        <end position="811"/>
    </location>
</feature>
<organism evidence="4 5">
    <name type="scientific">Aromia moschata</name>
    <dbReference type="NCBI Taxonomy" id="1265417"/>
    <lineage>
        <taxon>Eukaryota</taxon>
        <taxon>Metazoa</taxon>
        <taxon>Ecdysozoa</taxon>
        <taxon>Arthropoda</taxon>
        <taxon>Hexapoda</taxon>
        <taxon>Insecta</taxon>
        <taxon>Pterygota</taxon>
        <taxon>Neoptera</taxon>
        <taxon>Endopterygota</taxon>
        <taxon>Coleoptera</taxon>
        <taxon>Polyphaga</taxon>
        <taxon>Cucujiformia</taxon>
        <taxon>Chrysomeloidea</taxon>
        <taxon>Cerambycidae</taxon>
        <taxon>Cerambycinae</taxon>
        <taxon>Callichromatini</taxon>
        <taxon>Aromia</taxon>
    </lineage>
</organism>
<dbReference type="GO" id="GO:0016192">
    <property type="term" value="P:vesicle-mediated transport"/>
    <property type="evidence" value="ECO:0007669"/>
    <property type="project" value="InterPro"/>
</dbReference>
<dbReference type="GO" id="GO:0031267">
    <property type="term" value="F:small GTPase binding"/>
    <property type="evidence" value="ECO:0007669"/>
    <property type="project" value="TreeGrafter"/>
</dbReference>
<dbReference type="GO" id="GO:0031085">
    <property type="term" value="C:BLOC-3 complex"/>
    <property type="evidence" value="ECO:0007669"/>
    <property type="project" value="TreeGrafter"/>
</dbReference>
<proteinExistence type="predicted"/>
<dbReference type="PANTHER" id="PTHR14407">
    <property type="entry name" value="HERMANSKY-PUDLAK SYNDROME 4 PROTEIN LIGHT-EAR PROTEIN-RELATED"/>
    <property type="match status" value="1"/>
</dbReference>
<dbReference type="InterPro" id="IPR026091">
    <property type="entry name" value="HPS4"/>
</dbReference>
<dbReference type="InterPro" id="IPR043987">
    <property type="entry name" value="CCZ1/INTU/HSP4_longin_1"/>
</dbReference>
<sequence>MAKETMIVFVYDTQMLQKEEDDPVSAILYFHPTWVSDQQKAALCGQIIGTIQCVKSIFTKPKIVSLQSGKFFIIENGRYLLAVGTDRSITDWLLKYRAMTLYSIIKFFHKDFESLANIYRDESLSAKLYHMFETYLKVIVFGGNIFSHVPSLALPKSASNVFIEAIHILQCCQEFSNVLGGSILYHNKVVATQLSAHITKRLVLTDPYRIKCPAELAEVTFDLPLGVQLLQVYITNKEYCNLLESSLKNRNIYQYLSNRAVKKNYIKNTQTVQDTPIMSAMKRDQSLIFTAVPEEGADHSLPSTEPPFIPATKKIRPKFLNLKSISTESHVEVKQVKPVPGTPFCGQTSVCSTPMTELKKFVHQNPLSICLNNDVDSNRKLDEAVDESKQAEKFAPNDNYDAVLNKFVPYVNVTSNLYNSRKHSSLVNINEVVNSISKDKSQYFSVRSNGFVNLDLSPKKDRKLKTCKTITDPTFPVFRQDGTIVSHPYYEDFIKRNLEIVQSEVSKGKETRNNHINVKNNLKLETEPLKSNVNRVEIISKNMEFDISHKLPKVPTSSKDHRKSLTLPLKSLSIDSAQTPTETLVSRRYSSGVQLTPLISKLSMLAFEERSSAETPPPATTGGLTPTQQNYSFPYGKFKTTRELRHTRGEDDTTLQKCVLFICGQQDVVLAMLLKEECGTEPNTVKKLWEVCTEHLGKLEKQLNYCMESQSGANPHESEPYSYLCLDPDWDTIKRGGPWGTNDLGTLNHLHRDFSDTSNLVEILIRGLDTVIYGYHCGPSEVFYHESANTNSGLPPPADPMGLVQLKAKRRLERDHAVGT</sequence>
<dbReference type="GO" id="GO:0005085">
    <property type="term" value="F:guanyl-nucleotide exchange factor activity"/>
    <property type="evidence" value="ECO:0007669"/>
    <property type="project" value="TreeGrafter"/>
</dbReference>
<dbReference type="Proteomes" id="UP001162162">
    <property type="component" value="Unassembled WGS sequence"/>
</dbReference>
<gene>
    <name evidence="4" type="ORF">NQ318_017933</name>
</gene>
<accession>A0AAV8YD06</accession>
<evidence type="ECO:0000259" key="3">
    <source>
        <dbReference type="Pfam" id="PF19033"/>
    </source>
</evidence>
<protein>
    <recommendedName>
        <fullName evidence="6">Hermansky-Pudlak syndrome 4 protein</fullName>
    </recommendedName>
</protein>
<feature type="domain" description="CCZ1/INTU/HSP4 first Longin" evidence="2">
    <location>
        <begin position="6"/>
        <end position="109"/>
    </location>
</feature>
<dbReference type="Pfam" id="PF19033">
    <property type="entry name" value="Intu_longin_3"/>
    <property type="match status" value="1"/>
</dbReference>
<dbReference type="Pfam" id="PF19031">
    <property type="entry name" value="Intu_longin_1"/>
    <property type="match status" value="1"/>
</dbReference>
<evidence type="ECO:0000313" key="5">
    <source>
        <dbReference type="Proteomes" id="UP001162162"/>
    </source>
</evidence>
<dbReference type="PANTHER" id="PTHR14407:SF9">
    <property type="entry name" value="BLOC-3 COMPLEX MEMBER HPS4"/>
    <property type="match status" value="1"/>
</dbReference>
<dbReference type="InterPro" id="IPR043989">
    <property type="entry name" value="CCZ1/INTU/HSP4_longin_3"/>
</dbReference>
<dbReference type="GO" id="GO:0005765">
    <property type="term" value="C:lysosomal membrane"/>
    <property type="evidence" value="ECO:0007669"/>
    <property type="project" value="TreeGrafter"/>
</dbReference>
<dbReference type="GO" id="GO:0006605">
    <property type="term" value="P:protein targeting"/>
    <property type="evidence" value="ECO:0007669"/>
    <property type="project" value="TreeGrafter"/>
</dbReference>
<reference evidence="4" key="1">
    <citation type="journal article" date="2023" name="Insect Mol. Biol.">
        <title>Genome sequencing provides insights into the evolution of gene families encoding plant cell wall-degrading enzymes in longhorned beetles.</title>
        <authorList>
            <person name="Shin N.R."/>
            <person name="Okamura Y."/>
            <person name="Kirsch R."/>
            <person name="Pauchet Y."/>
        </authorList>
    </citation>
    <scope>NUCLEOTIDE SEQUENCE</scope>
    <source>
        <strain evidence="4">AMC_N1</strain>
    </source>
</reference>
<keyword evidence="5" id="KW-1185">Reference proteome</keyword>
<feature type="region of interest" description="Disordered" evidence="1">
    <location>
        <begin position="609"/>
        <end position="629"/>
    </location>
</feature>
<evidence type="ECO:0000313" key="4">
    <source>
        <dbReference type="EMBL" id="KAJ8948764.1"/>
    </source>
</evidence>
<evidence type="ECO:0000259" key="2">
    <source>
        <dbReference type="Pfam" id="PF19031"/>
    </source>
</evidence>
<evidence type="ECO:0008006" key="6">
    <source>
        <dbReference type="Google" id="ProtNLM"/>
    </source>
</evidence>
<dbReference type="GO" id="GO:0031410">
    <property type="term" value="C:cytoplasmic vesicle"/>
    <property type="evidence" value="ECO:0007669"/>
    <property type="project" value="TreeGrafter"/>
</dbReference>
<dbReference type="AlphaFoldDB" id="A0AAV8YD06"/>